<dbReference type="Proteomes" id="UP000298860">
    <property type="component" value="Unassembled WGS sequence"/>
</dbReference>
<dbReference type="PANTHER" id="PTHR33867">
    <property type="entry name" value="RIBOSOME MATURATION FACTOR RIMP"/>
    <property type="match status" value="1"/>
</dbReference>
<dbReference type="Gene3D" id="3.30.300.70">
    <property type="entry name" value="RimP-like superfamily, N-terminal"/>
    <property type="match status" value="1"/>
</dbReference>
<feature type="domain" description="Ribosome maturation factor RimP C-terminal" evidence="6">
    <location>
        <begin position="91"/>
        <end position="152"/>
    </location>
</feature>
<feature type="compositionally biased region" description="Low complexity" evidence="4">
    <location>
        <begin position="164"/>
        <end position="180"/>
    </location>
</feature>
<dbReference type="InterPro" id="IPR003728">
    <property type="entry name" value="Ribosome_maturation_RimP"/>
</dbReference>
<comment type="function">
    <text evidence="3">Required for maturation of 30S ribosomal subunits.</text>
</comment>
<dbReference type="Pfam" id="PF02576">
    <property type="entry name" value="RimP_N"/>
    <property type="match status" value="1"/>
</dbReference>
<dbReference type="SUPFAM" id="SSF75420">
    <property type="entry name" value="YhbC-like, N-terminal domain"/>
    <property type="match status" value="1"/>
</dbReference>
<evidence type="ECO:0000256" key="2">
    <source>
        <dbReference type="ARBA" id="ARBA00022517"/>
    </source>
</evidence>
<dbReference type="GO" id="GO:0000028">
    <property type="term" value="P:ribosomal small subunit assembly"/>
    <property type="evidence" value="ECO:0007669"/>
    <property type="project" value="TreeGrafter"/>
</dbReference>
<protein>
    <recommendedName>
        <fullName evidence="3">Ribosome maturation factor RimP</fullName>
    </recommendedName>
</protein>
<organism evidence="7 8">
    <name type="scientific">Gandjariella thermophila</name>
    <dbReference type="NCBI Taxonomy" id="1931992"/>
    <lineage>
        <taxon>Bacteria</taxon>
        <taxon>Bacillati</taxon>
        <taxon>Actinomycetota</taxon>
        <taxon>Actinomycetes</taxon>
        <taxon>Pseudonocardiales</taxon>
        <taxon>Pseudonocardiaceae</taxon>
        <taxon>Gandjariella</taxon>
    </lineage>
</organism>
<comment type="subcellular location">
    <subcellularLocation>
        <location evidence="3">Cytoplasm</location>
    </subcellularLocation>
</comment>
<dbReference type="AlphaFoldDB" id="A0A4D4J224"/>
<dbReference type="CDD" id="cd01734">
    <property type="entry name" value="YlxS_C"/>
    <property type="match status" value="1"/>
</dbReference>
<dbReference type="InterPro" id="IPR028989">
    <property type="entry name" value="RimP_N"/>
</dbReference>
<evidence type="ECO:0000256" key="3">
    <source>
        <dbReference type="HAMAP-Rule" id="MF_01077"/>
    </source>
</evidence>
<dbReference type="PANTHER" id="PTHR33867:SF1">
    <property type="entry name" value="RIBOSOME MATURATION FACTOR RIMP"/>
    <property type="match status" value="1"/>
</dbReference>
<keyword evidence="8" id="KW-1185">Reference proteome</keyword>
<feature type="region of interest" description="Disordered" evidence="4">
    <location>
        <begin position="163"/>
        <end position="189"/>
    </location>
</feature>
<dbReference type="HAMAP" id="MF_01077">
    <property type="entry name" value="RimP"/>
    <property type="match status" value="1"/>
</dbReference>
<comment type="similarity">
    <text evidence="3">Belongs to the RimP family.</text>
</comment>
<evidence type="ECO:0000259" key="5">
    <source>
        <dbReference type="Pfam" id="PF02576"/>
    </source>
</evidence>
<dbReference type="InterPro" id="IPR035956">
    <property type="entry name" value="RimP_N_sf"/>
</dbReference>
<evidence type="ECO:0000256" key="4">
    <source>
        <dbReference type="SAM" id="MobiDB-lite"/>
    </source>
</evidence>
<keyword evidence="1 3" id="KW-0963">Cytoplasm</keyword>
<gene>
    <name evidence="3 7" type="primary">rimP</name>
    <name evidence="7" type="ORF">GTS_21640</name>
</gene>
<evidence type="ECO:0000256" key="1">
    <source>
        <dbReference type="ARBA" id="ARBA00022490"/>
    </source>
</evidence>
<dbReference type="GO" id="GO:0006412">
    <property type="term" value="P:translation"/>
    <property type="evidence" value="ECO:0007669"/>
    <property type="project" value="TreeGrafter"/>
</dbReference>
<comment type="caution">
    <text evidence="7">The sequence shown here is derived from an EMBL/GenBank/DDBJ whole genome shotgun (WGS) entry which is preliminary data.</text>
</comment>
<dbReference type="RefSeq" id="WP_137813653.1">
    <property type="nucleotide sequence ID" value="NZ_BJFL01000008.1"/>
</dbReference>
<proteinExistence type="inferred from homology"/>
<evidence type="ECO:0000259" key="6">
    <source>
        <dbReference type="Pfam" id="PF17384"/>
    </source>
</evidence>
<dbReference type="OrthoDB" id="9805006at2"/>
<dbReference type="EMBL" id="BJFL01000008">
    <property type="protein sequence ID" value="GDY30531.1"/>
    <property type="molecule type" value="Genomic_DNA"/>
</dbReference>
<dbReference type="NCBIfam" id="NF000930">
    <property type="entry name" value="PRK00092.2-2"/>
    <property type="match status" value="1"/>
</dbReference>
<accession>A0A4D4J224</accession>
<evidence type="ECO:0000313" key="7">
    <source>
        <dbReference type="EMBL" id="GDY30531.1"/>
    </source>
</evidence>
<dbReference type="InterPro" id="IPR028998">
    <property type="entry name" value="RimP_C"/>
</dbReference>
<dbReference type="GO" id="GO:0005829">
    <property type="term" value="C:cytosol"/>
    <property type="evidence" value="ECO:0007669"/>
    <property type="project" value="TreeGrafter"/>
</dbReference>
<sequence length="189" mass="20559">MASQQGGLAARLEPVVQRAVEEVGYDLELLDVQPAGRRRLVKVVVDGEHGIGLDEVATVSRAVSSALDARDDLLTGPYTLEVTSPGVDRPLVRPRHWRRAWSRLVRVRQVDGTEFTGRVGVADDTGVEMLVDGRLRRVAYDAVARAVVEVEFRRPPAEELAVLERSAGEGTTGEEAAAAGRHGDEEESR</sequence>
<feature type="domain" description="Ribosome maturation factor RimP N-terminal" evidence="5">
    <location>
        <begin position="16"/>
        <end position="88"/>
    </location>
</feature>
<dbReference type="Pfam" id="PF17384">
    <property type="entry name" value="DUF150_C"/>
    <property type="match status" value="1"/>
</dbReference>
<name>A0A4D4J224_9PSEU</name>
<keyword evidence="2 3" id="KW-0690">Ribosome biogenesis</keyword>
<reference evidence="8" key="1">
    <citation type="submission" date="2019-04" db="EMBL/GenBank/DDBJ databases">
        <title>Draft genome sequence of Pseudonocardiaceae bacterium SL3-2-4.</title>
        <authorList>
            <person name="Ningsih F."/>
            <person name="Yokota A."/>
            <person name="Sakai Y."/>
            <person name="Nanatani K."/>
            <person name="Yabe S."/>
            <person name="Oetari A."/>
            <person name="Sjamsuridzal W."/>
        </authorList>
    </citation>
    <scope>NUCLEOTIDE SEQUENCE [LARGE SCALE GENOMIC DNA]</scope>
    <source>
        <strain evidence="8">SL3-2-4</strain>
    </source>
</reference>
<evidence type="ECO:0000313" key="8">
    <source>
        <dbReference type="Proteomes" id="UP000298860"/>
    </source>
</evidence>